<dbReference type="InterPro" id="IPR012337">
    <property type="entry name" value="RNaseH-like_sf"/>
</dbReference>
<protein>
    <recommendedName>
        <fullName evidence="8">3'-5' exonuclease</fullName>
    </recommendedName>
    <alternativeName>
        <fullName evidence="9">Werner Syndrome-like exonuclease</fullName>
    </alternativeName>
</protein>
<keyword evidence="7" id="KW-0539">Nucleus</keyword>
<gene>
    <name evidence="11" type="ORF">TIFTF001_031914</name>
</gene>
<evidence type="ECO:0000259" key="10">
    <source>
        <dbReference type="SMART" id="SM00474"/>
    </source>
</evidence>
<dbReference type="PANTHER" id="PTHR13620">
    <property type="entry name" value="3-5 EXONUCLEASE"/>
    <property type="match status" value="1"/>
</dbReference>
<keyword evidence="5" id="KW-0269">Exonuclease</keyword>
<dbReference type="FunFam" id="3.30.420.10:FF:000114">
    <property type="entry name" value="Werner Syndrome-like exonuclease"/>
    <property type="match status" value="1"/>
</dbReference>
<evidence type="ECO:0000313" key="11">
    <source>
        <dbReference type="EMBL" id="GMN62828.1"/>
    </source>
</evidence>
<evidence type="ECO:0000256" key="8">
    <source>
        <dbReference type="ARBA" id="ARBA00040531"/>
    </source>
</evidence>
<evidence type="ECO:0000256" key="2">
    <source>
        <dbReference type="ARBA" id="ARBA00022722"/>
    </source>
</evidence>
<keyword evidence="3" id="KW-0479">Metal-binding</keyword>
<dbReference type="PANTHER" id="PTHR13620:SF109">
    <property type="entry name" value="3'-5' EXONUCLEASE"/>
    <property type="match status" value="1"/>
</dbReference>
<dbReference type="Proteomes" id="UP001187192">
    <property type="component" value="Unassembled WGS sequence"/>
</dbReference>
<dbReference type="InterPro" id="IPR002562">
    <property type="entry name" value="3'-5'_exonuclease_dom"/>
</dbReference>
<evidence type="ECO:0000256" key="4">
    <source>
        <dbReference type="ARBA" id="ARBA00022801"/>
    </source>
</evidence>
<dbReference type="GO" id="GO:0006139">
    <property type="term" value="P:nucleobase-containing compound metabolic process"/>
    <property type="evidence" value="ECO:0007669"/>
    <property type="project" value="InterPro"/>
</dbReference>
<feature type="domain" description="3'-5' exonuclease" evidence="10">
    <location>
        <begin position="19"/>
        <end position="198"/>
    </location>
</feature>
<organism evidence="11 12">
    <name type="scientific">Ficus carica</name>
    <name type="common">Common fig</name>
    <dbReference type="NCBI Taxonomy" id="3494"/>
    <lineage>
        <taxon>Eukaryota</taxon>
        <taxon>Viridiplantae</taxon>
        <taxon>Streptophyta</taxon>
        <taxon>Embryophyta</taxon>
        <taxon>Tracheophyta</taxon>
        <taxon>Spermatophyta</taxon>
        <taxon>Magnoliopsida</taxon>
        <taxon>eudicotyledons</taxon>
        <taxon>Gunneridae</taxon>
        <taxon>Pentapetalae</taxon>
        <taxon>rosids</taxon>
        <taxon>fabids</taxon>
        <taxon>Rosales</taxon>
        <taxon>Moraceae</taxon>
        <taxon>Ficeae</taxon>
        <taxon>Ficus</taxon>
    </lineage>
</organism>
<dbReference type="SUPFAM" id="SSF53098">
    <property type="entry name" value="Ribonuclease H-like"/>
    <property type="match status" value="1"/>
</dbReference>
<dbReference type="EMBL" id="BTGU01000136">
    <property type="protein sequence ID" value="GMN62828.1"/>
    <property type="molecule type" value="Genomic_DNA"/>
</dbReference>
<comment type="caution">
    <text evidence="11">The sequence shown here is derived from an EMBL/GenBank/DDBJ whole genome shotgun (WGS) entry which is preliminary data.</text>
</comment>
<dbReference type="GO" id="GO:0003676">
    <property type="term" value="F:nucleic acid binding"/>
    <property type="evidence" value="ECO:0007669"/>
    <property type="project" value="InterPro"/>
</dbReference>
<accession>A0AA88DW35</accession>
<evidence type="ECO:0000256" key="7">
    <source>
        <dbReference type="ARBA" id="ARBA00023242"/>
    </source>
</evidence>
<dbReference type="AlphaFoldDB" id="A0AA88DW35"/>
<dbReference type="Pfam" id="PF01612">
    <property type="entry name" value="DNA_pol_A_exo1"/>
    <property type="match status" value="1"/>
</dbReference>
<evidence type="ECO:0000313" key="12">
    <source>
        <dbReference type="Proteomes" id="UP001187192"/>
    </source>
</evidence>
<evidence type="ECO:0000256" key="9">
    <source>
        <dbReference type="ARBA" id="ARBA00042761"/>
    </source>
</evidence>
<dbReference type="SMART" id="SM00474">
    <property type="entry name" value="35EXOc"/>
    <property type="match status" value="1"/>
</dbReference>
<dbReference type="InterPro" id="IPR036397">
    <property type="entry name" value="RNaseH_sf"/>
</dbReference>
<dbReference type="InterPro" id="IPR051132">
    <property type="entry name" value="3-5_Exonuclease_domain"/>
</dbReference>
<keyword evidence="4" id="KW-0378">Hydrolase</keyword>
<keyword evidence="6" id="KW-0460">Magnesium</keyword>
<dbReference type="CDD" id="cd06141">
    <property type="entry name" value="WRN_exo"/>
    <property type="match status" value="1"/>
</dbReference>
<dbReference type="GO" id="GO:0046872">
    <property type="term" value="F:metal ion binding"/>
    <property type="evidence" value="ECO:0007669"/>
    <property type="project" value="UniProtKB-KW"/>
</dbReference>
<dbReference type="Gene3D" id="3.30.420.10">
    <property type="entry name" value="Ribonuclease H-like superfamily/Ribonuclease H"/>
    <property type="match status" value="1"/>
</dbReference>
<dbReference type="GO" id="GO:0008408">
    <property type="term" value="F:3'-5' exonuclease activity"/>
    <property type="evidence" value="ECO:0007669"/>
    <property type="project" value="InterPro"/>
</dbReference>
<reference evidence="11" key="1">
    <citation type="submission" date="2023-07" db="EMBL/GenBank/DDBJ databases">
        <title>draft genome sequence of fig (Ficus carica).</title>
        <authorList>
            <person name="Takahashi T."/>
            <person name="Nishimura K."/>
        </authorList>
    </citation>
    <scope>NUCLEOTIDE SEQUENCE</scope>
</reference>
<evidence type="ECO:0000256" key="1">
    <source>
        <dbReference type="ARBA" id="ARBA00004123"/>
    </source>
</evidence>
<keyword evidence="2" id="KW-0540">Nuclease</keyword>
<keyword evidence="12" id="KW-1185">Reference proteome</keyword>
<sequence>MRYPEMTFKGRITYSRTEIEVERAAMELLKIIEAKKNEVSLPAIGFDIEWRASFRKGAPPGKAAVMQICADTSHCHVMHIFHSGIPKSLRLLLENSMLLKVGIGIGNDAVKVFKDYNVSVKAVEDLSYLANQKLGRDSQKWSLASLTENLISKQLPKPKKIRLGNWEAKVLSKDQLHYAATDAFASWYLYEVLRSLPDVEKVATDKTSEEVTDGSPK</sequence>
<evidence type="ECO:0000256" key="5">
    <source>
        <dbReference type="ARBA" id="ARBA00022839"/>
    </source>
</evidence>
<evidence type="ECO:0000256" key="3">
    <source>
        <dbReference type="ARBA" id="ARBA00022723"/>
    </source>
</evidence>
<comment type="subcellular location">
    <subcellularLocation>
        <location evidence="1">Nucleus</location>
    </subcellularLocation>
</comment>
<evidence type="ECO:0000256" key="6">
    <source>
        <dbReference type="ARBA" id="ARBA00022842"/>
    </source>
</evidence>
<dbReference type="GO" id="GO:0005634">
    <property type="term" value="C:nucleus"/>
    <property type="evidence" value="ECO:0007669"/>
    <property type="project" value="UniProtKB-SubCell"/>
</dbReference>
<name>A0AA88DW35_FICCA</name>
<proteinExistence type="predicted"/>